<sequence length="331" mass="35315">MGQLQASRPPSPAAIAGRHDWHADTLLFDYRQAANPIRPGLTEPIPEGRWGPELHATGPTAVFPLDLSARLGCPYPATSPALSANFVRILGGESIAVAANATSSLFYVYRGSGRCHCPSGAGDQPLDLAWGRGDLFVLPAGLEPRLDASEESVLYWIHDAPLLTFLGVRAESARFAPSHYPAAWLDEELAALAADPSSARSNRLSLLMANTALPASRTVTHTLWAMYGLVPAGAVQPPHRHQSVALDLVIDCQPGCATLSGPDLNPDGTIRNPLRMEWEPGAAFVTPPGHWHSHVNESGHPARLLPIQDAGLHTYLRSLDIRFASGLAGEG</sequence>
<reference evidence="1 2" key="1">
    <citation type="submission" date="2018-02" db="EMBL/GenBank/DDBJ databases">
        <authorList>
            <person name="Moore K."/>
            <person name="Momper L."/>
        </authorList>
    </citation>
    <scope>NUCLEOTIDE SEQUENCE [LARGE SCALE GENOMIC DNA]</scope>
    <source>
        <strain evidence="1 2">CCALA 015</strain>
    </source>
</reference>
<evidence type="ECO:0000313" key="2">
    <source>
        <dbReference type="Proteomes" id="UP000238218"/>
    </source>
</evidence>
<dbReference type="InterPro" id="IPR011051">
    <property type="entry name" value="RmlC_Cupin_sf"/>
</dbReference>
<dbReference type="PANTHER" id="PTHR41517">
    <property type="entry name" value="1,2-DIOXYGENASE PROTEIN-RELATED"/>
    <property type="match status" value="1"/>
</dbReference>
<reference evidence="1 2" key="2">
    <citation type="submission" date="2018-03" db="EMBL/GenBank/DDBJ databases">
        <title>The ancient ancestry and fast evolution of plastids.</title>
        <authorList>
            <person name="Moore K.R."/>
            <person name="Magnabosco C."/>
            <person name="Momper L."/>
            <person name="Gold D.A."/>
            <person name="Bosak T."/>
            <person name="Fournier G.P."/>
        </authorList>
    </citation>
    <scope>NUCLEOTIDE SEQUENCE [LARGE SCALE GENOMIC DNA]</scope>
    <source>
        <strain evidence="1 2">CCALA 015</strain>
    </source>
</reference>
<organism evidence="1 2">
    <name type="scientific">Aphanothece cf. minutissima CCALA 015</name>
    <dbReference type="NCBI Taxonomy" id="2107695"/>
    <lineage>
        <taxon>Bacteria</taxon>
        <taxon>Bacillati</taxon>
        <taxon>Cyanobacteriota</taxon>
        <taxon>Cyanophyceae</taxon>
        <taxon>Oscillatoriophycideae</taxon>
        <taxon>Chroococcales</taxon>
        <taxon>Aphanothecaceae</taxon>
        <taxon>Aphanothece</taxon>
    </lineage>
</organism>
<dbReference type="PANTHER" id="PTHR41517:SF1">
    <property type="entry name" value="CUPIN"/>
    <property type="match status" value="1"/>
</dbReference>
<dbReference type="InterPro" id="IPR047183">
    <property type="entry name" value="GDO-like"/>
</dbReference>
<dbReference type="InterPro" id="IPR014710">
    <property type="entry name" value="RmlC-like_jellyroll"/>
</dbReference>
<proteinExistence type="predicted"/>
<dbReference type="RefSeq" id="WP_106220126.1">
    <property type="nucleotide sequence ID" value="NZ_PVWP01000002.1"/>
</dbReference>
<keyword evidence="2" id="KW-1185">Reference proteome</keyword>
<dbReference type="CDD" id="cd02216">
    <property type="entry name" value="cupin_GDO-like_N"/>
    <property type="match status" value="1"/>
</dbReference>
<dbReference type="Proteomes" id="UP000238218">
    <property type="component" value="Unassembled WGS sequence"/>
</dbReference>
<dbReference type="Gene3D" id="2.60.120.10">
    <property type="entry name" value="Jelly Rolls"/>
    <property type="match status" value="2"/>
</dbReference>
<gene>
    <name evidence="1" type="ORF">C7B81_04740</name>
</gene>
<protein>
    <submittedName>
        <fullName evidence="1">Cupin</fullName>
    </submittedName>
</protein>
<dbReference type="SUPFAM" id="SSF51182">
    <property type="entry name" value="RmlC-like cupins"/>
    <property type="match status" value="1"/>
</dbReference>
<name>A0ABX5FAW2_9CHRO</name>
<comment type="caution">
    <text evidence="1">The sequence shown here is derived from an EMBL/GenBank/DDBJ whole genome shotgun (WGS) entry which is preliminary data.</text>
</comment>
<dbReference type="EMBL" id="PVWP01000002">
    <property type="protein sequence ID" value="PSB38857.1"/>
    <property type="molecule type" value="Genomic_DNA"/>
</dbReference>
<evidence type="ECO:0000313" key="1">
    <source>
        <dbReference type="EMBL" id="PSB38857.1"/>
    </source>
</evidence>
<accession>A0ABX5FAW2</accession>